<dbReference type="Proteomes" id="UP000834611">
    <property type="component" value="Unassembled WGS sequence"/>
</dbReference>
<comment type="caution">
    <text evidence="1">The sequence shown here is derived from an EMBL/GenBank/DDBJ whole genome shotgun (WGS) entry which is preliminary data.</text>
</comment>
<name>A0A9N8CXR0_PRORE</name>
<reference evidence="1" key="1">
    <citation type="submission" date="2020-05" db="EMBL/GenBank/DDBJ databases">
        <authorList>
            <person name="Delgado-Blas J."/>
        </authorList>
    </citation>
    <scope>NUCLEOTIDE SEQUENCE</scope>
    <source>
        <strain evidence="1">BB1453</strain>
    </source>
</reference>
<accession>A0A9N8CXR0</accession>
<organism evidence="1 2">
    <name type="scientific">Providencia rettgeri</name>
    <dbReference type="NCBI Taxonomy" id="587"/>
    <lineage>
        <taxon>Bacteria</taxon>
        <taxon>Pseudomonadati</taxon>
        <taxon>Pseudomonadota</taxon>
        <taxon>Gammaproteobacteria</taxon>
        <taxon>Enterobacterales</taxon>
        <taxon>Morganellaceae</taxon>
        <taxon>Providencia</taxon>
    </lineage>
</organism>
<gene>
    <name evidence="1" type="ORF">GHA_00217</name>
</gene>
<dbReference type="AlphaFoldDB" id="A0A9N8CXR0"/>
<evidence type="ECO:0000313" key="1">
    <source>
        <dbReference type="EMBL" id="CAB5661221.1"/>
    </source>
</evidence>
<protein>
    <submittedName>
        <fullName evidence="1">Uncharacterized protein</fullName>
    </submittedName>
</protein>
<evidence type="ECO:0000313" key="2">
    <source>
        <dbReference type="Proteomes" id="UP000834611"/>
    </source>
</evidence>
<proteinExistence type="predicted"/>
<sequence length="37" mass="3997">MYFDTTDLKLCVNVANAGSITQGAKLTYLTLQSAICK</sequence>
<dbReference type="EMBL" id="CAHPSF010000001">
    <property type="protein sequence ID" value="CAB5661221.1"/>
    <property type="molecule type" value="Genomic_DNA"/>
</dbReference>